<comment type="caution">
    <text evidence="3">The sequence shown here is derived from an EMBL/GenBank/DDBJ whole genome shotgun (WGS) entry which is preliminary data.</text>
</comment>
<evidence type="ECO:0000256" key="1">
    <source>
        <dbReference type="SAM" id="MobiDB-lite"/>
    </source>
</evidence>
<protein>
    <submittedName>
        <fullName evidence="3">Uncharacterized protein</fullName>
    </submittedName>
</protein>
<feature type="compositionally biased region" description="Basic and acidic residues" evidence="1">
    <location>
        <begin position="49"/>
        <end position="86"/>
    </location>
</feature>
<dbReference type="AlphaFoldDB" id="A0A5C5G4G0"/>
<dbReference type="EMBL" id="SOZI01000006">
    <property type="protein sequence ID" value="TNY24030.1"/>
    <property type="molecule type" value="Genomic_DNA"/>
</dbReference>
<evidence type="ECO:0000256" key="2">
    <source>
        <dbReference type="SAM" id="SignalP"/>
    </source>
</evidence>
<name>A0A5C5G4G0_9BASI</name>
<keyword evidence="2" id="KW-0732">Signal</keyword>
<accession>A0A5C5G4G0</accession>
<reference evidence="3 4" key="1">
    <citation type="submission" date="2019-03" db="EMBL/GenBank/DDBJ databases">
        <title>Rhodosporidium diobovatum UCD-FST 08-225 genome sequencing, assembly, and annotation.</title>
        <authorList>
            <person name="Fakankun I.U."/>
            <person name="Fristensky B."/>
            <person name="Levin D.B."/>
        </authorList>
    </citation>
    <scope>NUCLEOTIDE SEQUENCE [LARGE SCALE GENOMIC DNA]</scope>
    <source>
        <strain evidence="3 4">UCD-FST 08-225</strain>
    </source>
</reference>
<evidence type="ECO:0000313" key="3">
    <source>
        <dbReference type="EMBL" id="TNY24030.1"/>
    </source>
</evidence>
<gene>
    <name evidence="3" type="ORF">DMC30DRAFT_413726</name>
</gene>
<feature type="region of interest" description="Disordered" evidence="1">
    <location>
        <begin position="131"/>
        <end position="151"/>
    </location>
</feature>
<sequence length="192" mass="21802">MKLSLVLLSGLVALVSAAPLAEDGFKADGVLVERQQGGIAYGGGGHGRGGHDHDRGDHGHDRDHGHDHGRDHDRDHGHDRDRDHDRDRCHYKRDMVDRSSSFSSGDVAKRAVVAASVDVDGGVEAAVQPAQLDAEDEEFAPQSRNDGKRPHGWHHRRCYDCPRRFGYRCDRWKRWCRRRHHNGYWYWGDNDD</sequence>
<feature type="signal peptide" evidence="2">
    <location>
        <begin position="1"/>
        <end position="17"/>
    </location>
</feature>
<proteinExistence type="predicted"/>
<keyword evidence="4" id="KW-1185">Reference proteome</keyword>
<feature type="chain" id="PRO_5022683655" evidence="2">
    <location>
        <begin position="18"/>
        <end position="192"/>
    </location>
</feature>
<organism evidence="3 4">
    <name type="scientific">Rhodotorula diobovata</name>
    <dbReference type="NCBI Taxonomy" id="5288"/>
    <lineage>
        <taxon>Eukaryota</taxon>
        <taxon>Fungi</taxon>
        <taxon>Dikarya</taxon>
        <taxon>Basidiomycota</taxon>
        <taxon>Pucciniomycotina</taxon>
        <taxon>Microbotryomycetes</taxon>
        <taxon>Sporidiobolales</taxon>
        <taxon>Sporidiobolaceae</taxon>
        <taxon>Rhodotorula</taxon>
    </lineage>
</organism>
<feature type="region of interest" description="Disordered" evidence="1">
    <location>
        <begin position="38"/>
        <end position="86"/>
    </location>
</feature>
<dbReference type="Proteomes" id="UP000311382">
    <property type="component" value="Unassembled WGS sequence"/>
</dbReference>
<evidence type="ECO:0000313" key="4">
    <source>
        <dbReference type="Proteomes" id="UP000311382"/>
    </source>
</evidence>